<evidence type="ECO:0000313" key="1">
    <source>
        <dbReference type="EMBL" id="GAI93127.1"/>
    </source>
</evidence>
<name>X1SJB8_9ZZZZ</name>
<dbReference type="EMBL" id="BARW01015298">
    <property type="protein sequence ID" value="GAI93127.1"/>
    <property type="molecule type" value="Genomic_DNA"/>
</dbReference>
<gene>
    <name evidence="1" type="ORF">S12H4_26883</name>
</gene>
<comment type="caution">
    <text evidence="1">The sequence shown here is derived from an EMBL/GenBank/DDBJ whole genome shotgun (WGS) entry which is preliminary data.</text>
</comment>
<organism evidence="1">
    <name type="scientific">marine sediment metagenome</name>
    <dbReference type="NCBI Taxonomy" id="412755"/>
    <lineage>
        <taxon>unclassified sequences</taxon>
        <taxon>metagenomes</taxon>
        <taxon>ecological metagenomes</taxon>
    </lineage>
</organism>
<accession>X1SJB8</accession>
<sequence>MPLDLQNYINDTNTQLKAIGDVYFDGIYDSMLSLHDWLDAEGNPNSADVILSMRWYVGKLRDKYSTASGSYRVRLITTLQWINDNWPEDGDGVIDMSMILNAMWGCEKHQPLLFIPMIDAMRGSIQNKTVTTDWMSQALKHFM</sequence>
<proteinExistence type="predicted"/>
<protein>
    <submittedName>
        <fullName evidence="1">Uncharacterized protein</fullName>
    </submittedName>
</protein>
<dbReference type="AlphaFoldDB" id="X1SJB8"/>
<reference evidence="1" key="1">
    <citation type="journal article" date="2014" name="Front. Microbiol.">
        <title>High frequency of phylogenetically diverse reductive dehalogenase-homologous genes in deep subseafloor sedimentary metagenomes.</title>
        <authorList>
            <person name="Kawai M."/>
            <person name="Futagami T."/>
            <person name="Toyoda A."/>
            <person name="Takaki Y."/>
            <person name="Nishi S."/>
            <person name="Hori S."/>
            <person name="Arai W."/>
            <person name="Tsubouchi T."/>
            <person name="Morono Y."/>
            <person name="Uchiyama I."/>
            <person name="Ito T."/>
            <person name="Fujiyama A."/>
            <person name="Inagaki F."/>
            <person name="Takami H."/>
        </authorList>
    </citation>
    <scope>NUCLEOTIDE SEQUENCE</scope>
    <source>
        <strain evidence="1">Expedition CK06-06</strain>
    </source>
</reference>